<dbReference type="EMBL" id="SIRL01000005">
    <property type="protein sequence ID" value="TBN50559.1"/>
    <property type="molecule type" value="Genomic_DNA"/>
</dbReference>
<organism evidence="2 3">
    <name type="scientific">Paracoccus sediminis</name>
    <dbReference type="NCBI Taxonomy" id="1214787"/>
    <lineage>
        <taxon>Bacteria</taxon>
        <taxon>Pseudomonadati</taxon>
        <taxon>Pseudomonadota</taxon>
        <taxon>Alphaproteobacteria</taxon>
        <taxon>Rhodobacterales</taxon>
        <taxon>Paracoccaceae</taxon>
        <taxon>Paracoccus</taxon>
    </lineage>
</organism>
<protein>
    <submittedName>
        <fullName evidence="2">DUF2291 domain-containing protein</fullName>
    </submittedName>
</protein>
<sequence length="212" mass="22182">MRAMTAILGLLLALTALGACKIVPNPEPGSENAAAQTDEDRMAAKAGEIYAARLVPYVSGKAIDLPVLTTALQGGLDAAGKAHGVRPQAEGSAWNFLLKGQGTVVQANRESRAATMDLDVTGDGQADVTIQLGPVIRGTALRDAADFIVFTDYRDQIEFAKLARALNDRAHGAIALPEGDLTGRTVRFEGAATLRAATDPVLIVPTLLEIQP</sequence>
<accession>A0ABY1YLW0</accession>
<dbReference type="InterPro" id="IPR036215">
    <property type="entry name" value="TM0957-like_sf"/>
</dbReference>
<keyword evidence="3" id="KW-1185">Reference proteome</keyword>
<reference evidence="2 3" key="1">
    <citation type="submission" date="2019-02" db="EMBL/GenBank/DDBJ databases">
        <authorList>
            <person name="Zhang G."/>
        </authorList>
    </citation>
    <scope>NUCLEOTIDE SEQUENCE [LARGE SCALE GENOMIC DNA]</scope>
    <source>
        <strain evidence="2 3">CMB17</strain>
    </source>
</reference>
<gene>
    <name evidence="2" type="ORF">EYF88_09400</name>
</gene>
<comment type="caution">
    <text evidence="2">The sequence shown here is derived from an EMBL/GenBank/DDBJ whole genome shotgun (WGS) entry which is preliminary data.</text>
</comment>
<feature type="chain" id="PRO_5045463935" evidence="1">
    <location>
        <begin position="19"/>
        <end position="212"/>
    </location>
</feature>
<dbReference type="PROSITE" id="PS51257">
    <property type="entry name" value="PROKAR_LIPOPROTEIN"/>
    <property type="match status" value="1"/>
</dbReference>
<dbReference type="SUPFAM" id="SSF141318">
    <property type="entry name" value="TM0957-like"/>
    <property type="match status" value="1"/>
</dbReference>
<dbReference type="PIRSF" id="PIRSF033535">
    <property type="entry name" value="UCP033535_plp"/>
    <property type="match status" value="1"/>
</dbReference>
<dbReference type="InterPro" id="IPR014582">
    <property type="entry name" value="UCP033535_lipo"/>
</dbReference>
<dbReference type="Proteomes" id="UP000292859">
    <property type="component" value="Unassembled WGS sequence"/>
</dbReference>
<proteinExistence type="predicted"/>
<dbReference type="Pfam" id="PF10054">
    <property type="entry name" value="DUF2291"/>
    <property type="match status" value="1"/>
</dbReference>
<feature type="signal peptide" evidence="1">
    <location>
        <begin position="1"/>
        <end position="18"/>
    </location>
</feature>
<evidence type="ECO:0000313" key="2">
    <source>
        <dbReference type="EMBL" id="TBN50559.1"/>
    </source>
</evidence>
<evidence type="ECO:0000313" key="3">
    <source>
        <dbReference type="Proteomes" id="UP000292859"/>
    </source>
</evidence>
<name>A0ABY1YLW0_9RHOB</name>
<evidence type="ECO:0000256" key="1">
    <source>
        <dbReference type="SAM" id="SignalP"/>
    </source>
</evidence>
<keyword evidence="1" id="KW-0732">Signal</keyword>